<evidence type="ECO:0000256" key="4">
    <source>
        <dbReference type="ARBA" id="ARBA00022989"/>
    </source>
</evidence>
<dbReference type="InterPro" id="IPR004869">
    <property type="entry name" value="MMPL_dom"/>
</dbReference>
<feature type="transmembrane region" description="Helical" evidence="6">
    <location>
        <begin position="371"/>
        <end position="391"/>
    </location>
</feature>
<evidence type="ECO:0000256" key="3">
    <source>
        <dbReference type="ARBA" id="ARBA00022692"/>
    </source>
</evidence>
<evidence type="ECO:0000259" key="7">
    <source>
        <dbReference type="PROSITE" id="PS50156"/>
    </source>
</evidence>
<dbReference type="PROSITE" id="PS50156">
    <property type="entry name" value="SSD"/>
    <property type="match status" value="2"/>
</dbReference>
<dbReference type="PANTHER" id="PTHR33406">
    <property type="entry name" value="MEMBRANE PROTEIN MJ1562-RELATED"/>
    <property type="match status" value="1"/>
</dbReference>
<dbReference type="GO" id="GO:0005886">
    <property type="term" value="C:plasma membrane"/>
    <property type="evidence" value="ECO:0007669"/>
    <property type="project" value="UniProtKB-SubCell"/>
</dbReference>
<evidence type="ECO:0000256" key="5">
    <source>
        <dbReference type="ARBA" id="ARBA00023136"/>
    </source>
</evidence>
<keyword evidence="4 6" id="KW-1133">Transmembrane helix</keyword>
<dbReference type="InterPro" id="IPR000731">
    <property type="entry name" value="SSD"/>
</dbReference>
<dbReference type="PANTHER" id="PTHR33406:SF13">
    <property type="entry name" value="MEMBRANE PROTEIN YDFJ"/>
    <property type="match status" value="1"/>
</dbReference>
<reference evidence="8" key="1">
    <citation type="submission" date="2020-05" db="EMBL/GenBank/DDBJ databases">
        <authorList>
            <person name="Chiriac C."/>
            <person name="Salcher M."/>
            <person name="Ghai R."/>
            <person name="Kavagutti S V."/>
        </authorList>
    </citation>
    <scope>NUCLEOTIDE SEQUENCE</scope>
</reference>
<feature type="transmembrane region" description="Helical" evidence="6">
    <location>
        <begin position="627"/>
        <end position="648"/>
    </location>
</feature>
<organism evidence="8">
    <name type="scientific">freshwater metagenome</name>
    <dbReference type="NCBI Taxonomy" id="449393"/>
    <lineage>
        <taxon>unclassified sequences</taxon>
        <taxon>metagenomes</taxon>
        <taxon>ecological metagenomes</taxon>
    </lineage>
</organism>
<feature type="transmembrane region" description="Helical" evidence="6">
    <location>
        <begin position="538"/>
        <end position="559"/>
    </location>
</feature>
<feature type="domain" description="SSD" evidence="7">
    <location>
        <begin position="536"/>
        <end position="679"/>
    </location>
</feature>
<dbReference type="SUPFAM" id="SSF82866">
    <property type="entry name" value="Multidrug efflux transporter AcrB transmembrane domain"/>
    <property type="match status" value="2"/>
</dbReference>
<evidence type="ECO:0000256" key="2">
    <source>
        <dbReference type="ARBA" id="ARBA00022475"/>
    </source>
</evidence>
<name>A0A6J5ZM05_9ZZZZ</name>
<feature type="transmembrane region" description="Helical" evidence="6">
    <location>
        <begin position="654"/>
        <end position="677"/>
    </location>
</feature>
<evidence type="ECO:0000313" key="8">
    <source>
        <dbReference type="EMBL" id="CAB4341877.1"/>
    </source>
</evidence>
<feature type="transmembrane region" description="Helical" evidence="6">
    <location>
        <begin position="233"/>
        <end position="257"/>
    </location>
</feature>
<feature type="domain" description="SSD" evidence="7">
    <location>
        <begin position="244"/>
        <end position="336"/>
    </location>
</feature>
<feature type="transmembrane region" description="Helical" evidence="6">
    <location>
        <begin position="514"/>
        <end position="531"/>
    </location>
</feature>
<feature type="transmembrane region" description="Helical" evidence="6">
    <location>
        <begin position="18"/>
        <end position="37"/>
    </location>
</feature>
<keyword evidence="2" id="KW-1003">Cell membrane</keyword>
<dbReference type="AlphaFoldDB" id="A0A6J5ZM05"/>
<feature type="transmembrane region" description="Helical" evidence="6">
    <location>
        <begin position="191"/>
        <end position="221"/>
    </location>
</feature>
<feature type="transmembrane region" description="Helical" evidence="6">
    <location>
        <begin position="311"/>
        <end position="334"/>
    </location>
</feature>
<dbReference type="Pfam" id="PF03176">
    <property type="entry name" value="MMPL"/>
    <property type="match status" value="2"/>
</dbReference>
<dbReference type="Gene3D" id="1.20.1640.10">
    <property type="entry name" value="Multidrug efflux transporter AcrB transmembrane domain"/>
    <property type="match status" value="2"/>
</dbReference>
<proteinExistence type="predicted"/>
<comment type="subcellular location">
    <subcellularLocation>
        <location evidence="1">Cell membrane</location>
        <topology evidence="1">Multi-pass membrane protein</topology>
    </subcellularLocation>
</comment>
<dbReference type="InterPro" id="IPR050545">
    <property type="entry name" value="Mycobact_MmpL"/>
</dbReference>
<keyword evidence="3 6" id="KW-0812">Transmembrane</keyword>
<gene>
    <name evidence="8" type="ORF">UFOPK3522_00669</name>
</gene>
<protein>
    <submittedName>
        <fullName evidence="8">Unannotated protein</fullName>
    </submittedName>
</protein>
<feature type="transmembrane region" description="Helical" evidence="6">
    <location>
        <begin position="579"/>
        <end position="600"/>
    </location>
</feature>
<evidence type="ECO:0000256" key="1">
    <source>
        <dbReference type="ARBA" id="ARBA00004651"/>
    </source>
</evidence>
<keyword evidence="5 6" id="KW-0472">Membrane</keyword>
<sequence length="702" mass="72860">MNTKYGPLGRLGRYTATHFKLVVIAWVVVAVAFGIFAPRVETALSGAGWEATGSESVAARQAIDKNFNGLSSSALMVVVHSNEATITDPAFKAAIAKSSKILAADPNVTKVVAPQPGMSISRDGHTAVIQAGAGADSNTMVRSADDLKTSLNAAEAGGVTVSLTGASGMWSDFNEANRSAMMKSELISWPVTLIILLFAFGSLVAAGLPLMLTILGLVASAGSLYLGTQVLDISIWAMNFALMFALALGIDYALFIVMRFRGALFGSHLSPEDAVAETMDTAGKAVLFSGVTVLISLTAVMLVPSPAFRSMALGIMVSVAFILAATLTLLPAVLGKLGPRVDKLALPWVHSGEHRSARFAAWAERLWKRPLAYGAVALIILVALTIPVFSLNTGMPSIKVVPAGDGSRVGYTQVQDAFGPGAPGALQIVTSQGDAAAAGALAKSDPGVAAVMAPISGGSGMALIQVIPANDPSNQAVGATVDRLRASLPAGSMVGGAVAENHDLEALLSAKTPIVIGVIMVLGFLLLLVALQAPIIAAVGVLISLLATGAAFGAAKLIFQDGTGSSLLGFEPQGFLDAWGPVFFFAMIFAISMDYTVFLLSSAKEHWDHSHDAHEAMVGGLAHSGRVIFAAAGVMVAVFFTFALSGPLPPKEMGIILGVAVLLDAFLVRLVLLPVILRLLGKWAWWLPSPLRKVLPDVRFGH</sequence>
<dbReference type="EMBL" id="CAESAO010000043">
    <property type="protein sequence ID" value="CAB4341877.1"/>
    <property type="molecule type" value="Genomic_DNA"/>
</dbReference>
<feature type="transmembrane region" description="Helical" evidence="6">
    <location>
        <begin position="285"/>
        <end position="305"/>
    </location>
</feature>
<accession>A0A6J5ZM05</accession>
<evidence type="ECO:0000256" key="6">
    <source>
        <dbReference type="SAM" id="Phobius"/>
    </source>
</evidence>